<gene>
    <name evidence="1" type="ORF">SAM23877_p064</name>
</gene>
<dbReference type="AlphaFoldDB" id="A0A0K2B6A8"/>
<protein>
    <submittedName>
        <fullName evidence="1">Uncharacterized protein</fullName>
    </submittedName>
</protein>
<evidence type="ECO:0000313" key="2">
    <source>
        <dbReference type="Proteomes" id="UP000061018"/>
    </source>
</evidence>
<dbReference type="EMBL" id="CP012383">
    <property type="protein sequence ID" value="AKZ60773.1"/>
    <property type="molecule type" value="Genomic_DNA"/>
</dbReference>
<sequence>MHTLTPAIQAETAADLNNLPHARITDHGTEAHVFTTSLDDLTTWWYALGGRITCQDAPHGSGVCMWTLHTRTDPDNPASPRIRVHALALDTDQPDADLPTPHAA</sequence>
<keyword evidence="1" id="KW-0614">Plasmid</keyword>
<reference evidence="2" key="1">
    <citation type="journal article" date="2015" name="J. Biotechnol.">
        <title>Complete genome sequence of Streptomyces ambofaciens ATCC 23877, the spiramycin producer.</title>
        <authorList>
            <person name="Thibessard A."/>
            <person name="Haas D."/>
            <person name="Gerbaud C."/>
            <person name="Aigle B."/>
            <person name="Lautru S."/>
            <person name="Pernodet J.L."/>
            <person name="Leblond P."/>
        </authorList>
    </citation>
    <scope>NUCLEOTIDE SEQUENCE [LARGE SCALE GENOMIC DNA]</scope>
    <source>
        <strain evidence="2">ATCC 23877 / 3486 / DSM 40053 / JCM 4204 / NBRC 12836 / NRRL B-2516</strain>
        <plasmid evidence="2">pSAM1</plasmid>
    </source>
</reference>
<proteinExistence type="predicted"/>
<dbReference type="Proteomes" id="UP000061018">
    <property type="component" value="Plasmid pSAM1"/>
</dbReference>
<geneLocation type="plasmid" evidence="1 2">
    <name>pSAM1</name>
</geneLocation>
<organism evidence="1 2">
    <name type="scientific">Streptomyces ambofaciens (strain ATCC 23877 / 3486 / DSM 40053 / JCM 4204 / NBRC 12836 / NRRL B-2516)</name>
    <dbReference type="NCBI Taxonomy" id="278992"/>
    <lineage>
        <taxon>Bacteria</taxon>
        <taxon>Bacillati</taxon>
        <taxon>Actinomycetota</taxon>
        <taxon>Actinomycetes</taxon>
        <taxon>Kitasatosporales</taxon>
        <taxon>Streptomycetaceae</taxon>
        <taxon>Streptomyces</taxon>
    </lineage>
</organism>
<accession>A0A0K2B6A8</accession>
<name>A0A0K2B6A8_STRA7</name>
<dbReference type="RefSeq" id="WP_053143304.1">
    <property type="nucleotide sequence ID" value="NZ_CP012383.1"/>
</dbReference>
<evidence type="ECO:0000313" key="1">
    <source>
        <dbReference type="EMBL" id="AKZ60773.1"/>
    </source>
</evidence>
<dbReference type="KEGG" id="samb:SAM23877_p064"/>